<reference evidence="1" key="1">
    <citation type="submission" date="2018-05" db="EMBL/GenBank/DDBJ databases">
        <authorList>
            <person name="Lanie J.A."/>
            <person name="Ng W.-L."/>
            <person name="Kazmierczak K.M."/>
            <person name="Andrzejewski T.M."/>
            <person name="Davidsen T.M."/>
            <person name="Wayne K.J."/>
            <person name="Tettelin H."/>
            <person name="Glass J.I."/>
            <person name="Rusch D."/>
            <person name="Podicherti R."/>
            <person name="Tsui H.-C.T."/>
            <person name="Winkler M.E."/>
        </authorList>
    </citation>
    <scope>NUCLEOTIDE SEQUENCE</scope>
</reference>
<organism evidence="1">
    <name type="scientific">marine metagenome</name>
    <dbReference type="NCBI Taxonomy" id="408172"/>
    <lineage>
        <taxon>unclassified sequences</taxon>
        <taxon>metagenomes</taxon>
        <taxon>ecological metagenomes</taxon>
    </lineage>
</organism>
<accession>A0A381RJ37</accession>
<protein>
    <submittedName>
        <fullName evidence="1">Uncharacterized protein</fullName>
    </submittedName>
</protein>
<evidence type="ECO:0000313" key="1">
    <source>
        <dbReference type="EMBL" id="SUZ91826.1"/>
    </source>
</evidence>
<gene>
    <name evidence="1" type="ORF">METZ01_LOCUS44680</name>
</gene>
<dbReference type="EMBL" id="UINC01002008">
    <property type="protein sequence ID" value="SUZ91826.1"/>
    <property type="molecule type" value="Genomic_DNA"/>
</dbReference>
<sequence>MKDGHIIREQGKIVIDTVGAKAVCLGTTASVCSKTKLFLEESNIAVFSLDRIQK</sequence>
<proteinExistence type="predicted"/>
<dbReference type="AlphaFoldDB" id="A0A381RJ37"/>
<name>A0A381RJ37_9ZZZZ</name>